<comment type="similarity">
    <text evidence="4 15">Belongs to the LTN1 family.</text>
</comment>
<accession>A0A7S4E0M3</accession>
<dbReference type="PANTHER" id="PTHR12389">
    <property type="entry name" value="ZINC FINGER PROTEIN 294"/>
    <property type="match status" value="1"/>
</dbReference>
<dbReference type="GO" id="GO:0008270">
    <property type="term" value="F:zinc ion binding"/>
    <property type="evidence" value="ECO:0007669"/>
    <property type="project" value="UniProtKB-KW"/>
</dbReference>
<dbReference type="AlphaFoldDB" id="A0A7S4E0M3"/>
<evidence type="ECO:0000256" key="15">
    <source>
        <dbReference type="RuleBase" id="RU367090"/>
    </source>
</evidence>
<dbReference type="SUPFAM" id="SSF57850">
    <property type="entry name" value="RING/U-box"/>
    <property type="match status" value="1"/>
</dbReference>
<dbReference type="InterPro" id="IPR039804">
    <property type="entry name" value="RING-CH-C4HC3_LTN1"/>
</dbReference>
<dbReference type="UniPathway" id="UPA00143"/>
<keyword evidence="10" id="KW-0677">Repeat</keyword>
<comment type="subunit">
    <text evidence="15">Component of the ribosome quality control complex (RQC).</text>
</comment>
<dbReference type="EC" id="2.3.2.27" evidence="5 15"/>
<dbReference type="GO" id="GO:0072344">
    <property type="term" value="P:rescue of stalled ribosome"/>
    <property type="evidence" value="ECO:0007669"/>
    <property type="project" value="UniProtKB-UniRule"/>
</dbReference>
<dbReference type="GO" id="GO:1990112">
    <property type="term" value="C:RQC complex"/>
    <property type="evidence" value="ECO:0007669"/>
    <property type="project" value="UniProtKB-UniRule"/>
</dbReference>
<evidence type="ECO:0000256" key="5">
    <source>
        <dbReference type="ARBA" id="ARBA00012483"/>
    </source>
</evidence>
<protein>
    <recommendedName>
        <fullName evidence="6 15">E3 ubiquitin-protein ligase listerin</fullName>
        <ecNumber evidence="5 15">2.3.2.27</ecNumber>
    </recommendedName>
    <alternativeName>
        <fullName evidence="15">RING-type E3 ubiquitin transferase listerin</fullName>
    </alternativeName>
</protein>
<keyword evidence="13 15" id="KW-0862">Zinc</keyword>
<dbReference type="Pfam" id="PF23009">
    <property type="entry name" value="UBC_like"/>
    <property type="match status" value="1"/>
</dbReference>
<reference evidence="18" key="1">
    <citation type="submission" date="2021-01" db="EMBL/GenBank/DDBJ databases">
        <authorList>
            <person name="Corre E."/>
            <person name="Pelletier E."/>
            <person name="Niang G."/>
            <person name="Scheremetjew M."/>
            <person name="Finn R."/>
            <person name="Kale V."/>
            <person name="Holt S."/>
            <person name="Cochrane G."/>
            <person name="Meng A."/>
            <person name="Brown T."/>
            <person name="Cohen L."/>
        </authorList>
    </citation>
    <scope>NUCLEOTIDE SEQUENCE</scope>
    <source>
        <strain evidence="18">CCCM811</strain>
    </source>
</reference>
<evidence type="ECO:0000256" key="4">
    <source>
        <dbReference type="ARBA" id="ARBA00007997"/>
    </source>
</evidence>
<dbReference type="CDD" id="cd16491">
    <property type="entry name" value="RING-CH-C4HC3_LTN1"/>
    <property type="match status" value="1"/>
</dbReference>
<dbReference type="PANTHER" id="PTHR12389:SF0">
    <property type="entry name" value="E3 UBIQUITIN-PROTEIN LIGASE LISTERIN"/>
    <property type="match status" value="1"/>
</dbReference>
<comment type="function">
    <text evidence="15">E3 ubiquitin-protein ligase. Component of the ribosome quality control complex (RQC), a ribosome-associated complex that mediates ubiquitination and extraction of incompletely synthesized nascent chains for proteasomal degradation.</text>
</comment>
<evidence type="ECO:0000256" key="10">
    <source>
        <dbReference type="ARBA" id="ARBA00022737"/>
    </source>
</evidence>
<dbReference type="GO" id="GO:0016567">
    <property type="term" value="P:protein ubiquitination"/>
    <property type="evidence" value="ECO:0007669"/>
    <property type="project" value="UniProtKB-UniPathway"/>
</dbReference>
<feature type="domain" description="RING-type" evidence="17">
    <location>
        <begin position="124"/>
        <end position="171"/>
    </location>
</feature>
<keyword evidence="9 15" id="KW-0479">Metal-binding</keyword>
<dbReference type="InterPro" id="IPR001841">
    <property type="entry name" value="Znf_RING"/>
</dbReference>
<keyword evidence="8 15" id="KW-0808">Transferase</keyword>
<dbReference type="GO" id="GO:0005829">
    <property type="term" value="C:cytosol"/>
    <property type="evidence" value="ECO:0007669"/>
    <property type="project" value="UniProtKB-SubCell"/>
</dbReference>
<evidence type="ECO:0000256" key="9">
    <source>
        <dbReference type="ARBA" id="ARBA00022723"/>
    </source>
</evidence>
<evidence type="ECO:0000256" key="13">
    <source>
        <dbReference type="ARBA" id="ARBA00022833"/>
    </source>
</evidence>
<dbReference type="GO" id="GO:0061630">
    <property type="term" value="F:ubiquitin protein ligase activity"/>
    <property type="evidence" value="ECO:0007669"/>
    <property type="project" value="UniProtKB-UniRule"/>
</dbReference>
<evidence type="ECO:0000256" key="7">
    <source>
        <dbReference type="ARBA" id="ARBA00022490"/>
    </source>
</evidence>
<evidence type="ECO:0000256" key="2">
    <source>
        <dbReference type="ARBA" id="ARBA00004514"/>
    </source>
</evidence>
<dbReference type="InterPro" id="IPR039795">
    <property type="entry name" value="LTN1/Rkr1"/>
</dbReference>
<evidence type="ECO:0000256" key="16">
    <source>
        <dbReference type="SAM" id="MobiDB-lite"/>
    </source>
</evidence>
<comment type="catalytic activity">
    <reaction evidence="1 15">
        <text>S-ubiquitinyl-[E2 ubiquitin-conjugating enzyme]-L-cysteine + [acceptor protein]-L-lysine = [E2 ubiquitin-conjugating enzyme]-L-cysteine + N(6)-ubiquitinyl-[acceptor protein]-L-lysine.</text>
        <dbReference type="EC" id="2.3.2.27"/>
    </reaction>
</comment>
<dbReference type="Gene3D" id="3.30.40.10">
    <property type="entry name" value="Zinc/RING finger domain, C3HC4 (zinc finger)"/>
    <property type="match status" value="1"/>
</dbReference>
<name>A0A7S4E0M3_9EUKA</name>
<evidence type="ECO:0000256" key="14">
    <source>
        <dbReference type="PROSITE-ProRule" id="PRU00175"/>
    </source>
</evidence>
<feature type="region of interest" description="Disordered" evidence="16">
    <location>
        <begin position="1"/>
        <end position="28"/>
    </location>
</feature>
<evidence type="ECO:0000256" key="3">
    <source>
        <dbReference type="ARBA" id="ARBA00004906"/>
    </source>
</evidence>
<evidence type="ECO:0000256" key="11">
    <source>
        <dbReference type="ARBA" id="ARBA00022771"/>
    </source>
</evidence>
<organism evidence="18">
    <name type="scientific">Lotharella globosa</name>
    <dbReference type="NCBI Taxonomy" id="91324"/>
    <lineage>
        <taxon>Eukaryota</taxon>
        <taxon>Sar</taxon>
        <taxon>Rhizaria</taxon>
        <taxon>Cercozoa</taxon>
        <taxon>Chlorarachniophyceae</taxon>
        <taxon>Lotharella</taxon>
    </lineage>
</organism>
<evidence type="ECO:0000256" key="12">
    <source>
        <dbReference type="ARBA" id="ARBA00022786"/>
    </source>
</evidence>
<dbReference type="GO" id="GO:1990116">
    <property type="term" value="P:ribosome-associated ubiquitin-dependent protein catabolic process"/>
    <property type="evidence" value="ECO:0007669"/>
    <property type="project" value="UniProtKB-UniRule"/>
</dbReference>
<evidence type="ECO:0000256" key="1">
    <source>
        <dbReference type="ARBA" id="ARBA00000900"/>
    </source>
</evidence>
<evidence type="ECO:0000256" key="8">
    <source>
        <dbReference type="ARBA" id="ARBA00022679"/>
    </source>
</evidence>
<dbReference type="InterPro" id="IPR013083">
    <property type="entry name" value="Znf_RING/FYVE/PHD"/>
</dbReference>
<gene>
    <name evidence="18" type="ORF">LGLO00237_LOCUS34491</name>
</gene>
<sequence>MGSSSKGEDNDDDIDPSSSSGTEESSLKISGRIVDSNSLIIGQVKAKYTRDDVRLGLVIDLPNNFPLTPPTVNFTEQLNVDKAKARRWQLNITRILASSDATICDAILDWKSNIDKQFEGIEECPVCYCVVHAVTRALPEKRCMQCNNRFHAACLYKWFESSGNSTCPLCRNLF</sequence>
<evidence type="ECO:0000313" key="18">
    <source>
        <dbReference type="EMBL" id="CAE0682703.1"/>
    </source>
</evidence>
<dbReference type="FunFam" id="3.30.40.10:FF:000038">
    <property type="entry name" value="E3 ubiquitin-protein ligase listerin"/>
    <property type="match status" value="1"/>
</dbReference>
<evidence type="ECO:0000256" key="6">
    <source>
        <dbReference type="ARBA" id="ARBA00017157"/>
    </source>
</evidence>
<comment type="pathway">
    <text evidence="3 15">Protein modification; protein ubiquitination.</text>
</comment>
<dbReference type="EMBL" id="HBIV01049873">
    <property type="protein sequence ID" value="CAE0682703.1"/>
    <property type="molecule type" value="Transcribed_RNA"/>
</dbReference>
<comment type="subcellular location">
    <subcellularLocation>
        <location evidence="2">Cytoplasm</location>
        <location evidence="2">Cytosol</location>
    </subcellularLocation>
</comment>
<dbReference type="PROSITE" id="PS50089">
    <property type="entry name" value="ZF_RING_2"/>
    <property type="match status" value="1"/>
</dbReference>
<keyword evidence="7" id="KW-0963">Cytoplasm</keyword>
<dbReference type="GO" id="GO:0043023">
    <property type="term" value="F:ribosomal large subunit binding"/>
    <property type="evidence" value="ECO:0007669"/>
    <property type="project" value="TreeGrafter"/>
</dbReference>
<evidence type="ECO:0000259" key="17">
    <source>
        <dbReference type="PROSITE" id="PS50089"/>
    </source>
</evidence>
<dbReference type="InterPro" id="IPR054478">
    <property type="entry name" value="LTN1_UBC"/>
</dbReference>
<dbReference type="Pfam" id="PF13639">
    <property type="entry name" value="zf-RING_2"/>
    <property type="match status" value="1"/>
</dbReference>
<keyword evidence="11 14" id="KW-0863">Zinc-finger</keyword>
<keyword evidence="12 15" id="KW-0833">Ubl conjugation pathway</keyword>
<proteinExistence type="inferred from homology"/>